<keyword evidence="3" id="KW-0004">4Fe-4S</keyword>
<organism evidence="8 9">
    <name type="scientific">Methylococcus capsulatus</name>
    <dbReference type="NCBI Taxonomy" id="414"/>
    <lineage>
        <taxon>Bacteria</taxon>
        <taxon>Pseudomonadati</taxon>
        <taxon>Pseudomonadota</taxon>
        <taxon>Gammaproteobacteria</taxon>
        <taxon>Methylococcales</taxon>
        <taxon>Methylococcaceae</taxon>
        <taxon>Methylococcus</taxon>
    </lineage>
</organism>
<feature type="domain" description="NADH:ubiquinone oxidoreductase-like 20kDa subunit" evidence="7">
    <location>
        <begin position="2"/>
        <end position="69"/>
    </location>
</feature>
<name>A0ABZ2F1M2_METCP</name>
<evidence type="ECO:0000256" key="3">
    <source>
        <dbReference type="ARBA" id="ARBA00022485"/>
    </source>
</evidence>
<keyword evidence="5" id="KW-0408">Iron</keyword>
<dbReference type="Proteomes" id="UP001359308">
    <property type="component" value="Chromosome"/>
</dbReference>
<dbReference type="PANTHER" id="PTHR42989:SF1">
    <property type="entry name" value="FORMATE HYDROGENLYASE SUBUNIT 7-RELATED"/>
    <property type="match status" value="1"/>
</dbReference>
<protein>
    <recommendedName>
        <fullName evidence="7">NADH:ubiquinone oxidoreductase-like 20kDa subunit domain-containing protein</fullName>
    </recommendedName>
</protein>
<comment type="cofactor">
    <cofactor evidence="1">
        <name>[4Fe-4S] cluster</name>
        <dbReference type="ChEBI" id="CHEBI:49883"/>
    </cofactor>
</comment>
<sequence>MTGPVSRHMQAAVLATGEAPPEPTWVLAMGSCAADGSKFGGNYATCGAVGDVLRVDAVIPGCSPTPTDPVRSLPGPLWR</sequence>
<dbReference type="Pfam" id="PF01058">
    <property type="entry name" value="Oxidored_q6"/>
    <property type="match status" value="1"/>
</dbReference>
<proteinExistence type="inferred from homology"/>
<evidence type="ECO:0000256" key="1">
    <source>
        <dbReference type="ARBA" id="ARBA00001966"/>
    </source>
</evidence>
<evidence type="ECO:0000256" key="5">
    <source>
        <dbReference type="ARBA" id="ARBA00023004"/>
    </source>
</evidence>
<evidence type="ECO:0000256" key="2">
    <source>
        <dbReference type="ARBA" id="ARBA00009173"/>
    </source>
</evidence>
<evidence type="ECO:0000256" key="4">
    <source>
        <dbReference type="ARBA" id="ARBA00022723"/>
    </source>
</evidence>
<reference evidence="8 9" key="1">
    <citation type="submission" date="2022-09" db="EMBL/GenBank/DDBJ databases">
        <authorList>
            <person name="Giprobiosintez L."/>
        </authorList>
    </citation>
    <scope>NUCLEOTIDE SEQUENCE [LARGE SCALE GENOMIC DNA]</scope>
    <source>
        <strain evidence="9">VKPM-B-12549 (GBS-15)</strain>
    </source>
</reference>
<keyword evidence="4" id="KW-0479">Metal-binding</keyword>
<accession>A0ABZ2F1M2</accession>
<dbReference type="EMBL" id="CP104311">
    <property type="protein sequence ID" value="WWF01011.1"/>
    <property type="molecule type" value="Genomic_DNA"/>
</dbReference>
<comment type="similarity">
    <text evidence="2">Belongs to the complex I 20 kDa subunit family.</text>
</comment>
<dbReference type="InterPro" id="IPR006137">
    <property type="entry name" value="NADH_UbQ_OxRdtase-like_20kDa"/>
</dbReference>
<keyword evidence="9" id="KW-1185">Reference proteome</keyword>
<dbReference type="Gene3D" id="3.40.50.12280">
    <property type="match status" value="1"/>
</dbReference>
<dbReference type="RefSeq" id="WP_277458408.1">
    <property type="nucleotide sequence ID" value="NZ_CP104311.1"/>
</dbReference>
<dbReference type="SUPFAM" id="SSF56770">
    <property type="entry name" value="HydA/Nqo6-like"/>
    <property type="match status" value="1"/>
</dbReference>
<evidence type="ECO:0000313" key="8">
    <source>
        <dbReference type="EMBL" id="WWF01011.1"/>
    </source>
</evidence>
<dbReference type="InterPro" id="IPR052375">
    <property type="entry name" value="Complex_I_20kDa-like"/>
</dbReference>
<evidence type="ECO:0000256" key="6">
    <source>
        <dbReference type="ARBA" id="ARBA00023014"/>
    </source>
</evidence>
<evidence type="ECO:0000259" key="7">
    <source>
        <dbReference type="Pfam" id="PF01058"/>
    </source>
</evidence>
<dbReference type="PANTHER" id="PTHR42989">
    <property type="entry name" value="HYDROGENASE-4 COMPONENT I"/>
    <property type="match status" value="1"/>
</dbReference>
<evidence type="ECO:0000313" key="9">
    <source>
        <dbReference type="Proteomes" id="UP001359308"/>
    </source>
</evidence>
<keyword evidence="6" id="KW-0411">Iron-sulfur</keyword>
<gene>
    <name evidence="8" type="ORF">N4J17_11065</name>
</gene>